<gene>
    <name evidence="2" type="ORF">H0484_07095</name>
</gene>
<protein>
    <submittedName>
        <fullName evidence="2">TIGR01244 family phosphatase</fullName>
    </submittedName>
</protein>
<dbReference type="RefSeq" id="WP_226953857.1">
    <property type="nucleotide sequence ID" value="NZ_JACDXW010000003.1"/>
</dbReference>
<dbReference type="Proteomes" id="UP000776983">
    <property type="component" value="Unassembled WGS sequence"/>
</dbReference>
<dbReference type="InterPro" id="IPR005939">
    <property type="entry name" value="BLH_phosphatase-like"/>
</dbReference>
<evidence type="ECO:0000313" key="3">
    <source>
        <dbReference type="Proteomes" id="UP000776983"/>
    </source>
</evidence>
<proteinExistence type="predicted"/>
<dbReference type="InterPro" id="IPR029021">
    <property type="entry name" value="Prot-tyrosine_phosphatase-like"/>
</dbReference>
<organism evidence="2 3">
    <name type="scientific">Mesopusillimonas faecipullorum</name>
    <dbReference type="NCBI Taxonomy" id="2755040"/>
    <lineage>
        <taxon>Bacteria</taxon>
        <taxon>Pseudomonadati</taxon>
        <taxon>Pseudomonadota</taxon>
        <taxon>Betaproteobacteria</taxon>
        <taxon>Burkholderiales</taxon>
        <taxon>Alcaligenaceae</taxon>
        <taxon>Mesopusillimonas</taxon>
    </lineage>
</organism>
<sequence>MSVPLNRLSEGLAVAPQLAPQDMAAVAQAGYRSVIINRPDNEGGAEQPTSEQVMQAAREAGLQVAYQPVVSGAMTLEDVQRFKQLLEELPAPVLAYCRSGTRCTNLYRASQQI</sequence>
<evidence type="ECO:0000259" key="1">
    <source>
        <dbReference type="Pfam" id="PF04273"/>
    </source>
</evidence>
<reference evidence="2 3" key="1">
    <citation type="submission" date="2020-07" db="EMBL/GenBank/DDBJ databases">
        <title>Pusillimonas sp. nov., isolated from poultry manure in Taiwan.</title>
        <authorList>
            <person name="Lin S.-Y."/>
            <person name="Tang Y.-S."/>
            <person name="Young C.-C."/>
        </authorList>
    </citation>
    <scope>NUCLEOTIDE SEQUENCE [LARGE SCALE GENOMIC DNA]</scope>
    <source>
        <strain evidence="2 3">CC-YST705</strain>
    </source>
</reference>
<evidence type="ECO:0000313" key="2">
    <source>
        <dbReference type="EMBL" id="MCB5363512.1"/>
    </source>
</evidence>
<dbReference type="Gene3D" id="3.90.190.10">
    <property type="entry name" value="Protein tyrosine phosphatase superfamily"/>
    <property type="match status" value="1"/>
</dbReference>
<keyword evidence="3" id="KW-1185">Reference proteome</keyword>
<dbReference type="EMBL" id="JACDXW010000003">
    <property type="protein sequence ID" value="MCB5363512.1"/>
    <property type="molecule type" value="Genomic_DNA"/>
</dbReference>
<feature type="domain" description="Beta-lactamase hydrolase-like protein phosphatase-like" evidence="1">
    <location>
        <begin position="7"/>
        <end position="111"/>
    </location>
</feature>
<comment type="caution">
    <text evidence="2">The sequence shown here is derived from an EMBL/GenBank/DDBJ whole genome shotgun (WGS) entry which is preliminary data.</text>
</comment>
<dbReference type="Pfam" id="PF04273">
    <property type="entry name" value="BLH_phosphatase"/>
    <property type="match status" value="1"/>
</dbReference>
<accession>A0ABS8CCE4</accession>
<dbReference type="NCBIfam" id="TIGR01244">
    <property type="entry name" value="TIGR01244 family sulfur transferase"/>
    <property type="match status" value="1"/>
</dbReference>
<name>A0ABS8CCE4_9BURK</name>